<dbReference type="Proteomes" id="UP000218979">
    <property type="component" value="Unassembled WGS sequence"/>
</dbReference>
<evidence type="ECO:0000313" key="3">
    <source>
        <dbReference type="Proteomes" id="UP000218979"/>
    </source>
</evidence>
<sequence>MFSFYSFIWLSKIMNFLKIHLSFSIFFGKIFLYLLSDNFTKVKGV</sequence>
<accession>A0ABX4I4C1</accession>
<keyword evidence="3" id="KW-1185">Reference proteome</keyword>
<organism evidence="2 3">
    <name type="scientific">Pseudolactococcus chungangensis CAU 28 = DSM 22330</name>
    <dbReference type="NCBI Taxonomy" id="1122154"/>
    <lineage>
        <taxon>Bacteria</taxon>
        <taxon>Bacillati</taxon>
        <taxon>Bacillota</taxon>
        <taxon>Bacilli</taxon>
        <taxon>Lactobacillales</taxon>
        <taxon>Streptococcaceae</taxon>
        <taxon>Pseudolactococcus</taxon>
    </lineage>
</organism>
<keyword evidence="1" id="KW-1133">Transmembrane helix</keyword>
<proteinExistence type="predicted"/>
<reference evidence="2 3" key="1">
    <citation type="submission" date="2014-12" db="EMBL/GenBank/DDBJ databases">
        <title>Draft genome sequences of 10 type strains of Lactococcus.</title>
        <authorList>
            <person name="Sun Z."/>
            <person name="Zhong Z."/>
            <person name="Liu W."/>
            <person name="Zhang W."/>
            <person name="Zhang H."/>
        </authorList>
    </citation>
    <scope>NUCLEOTIDE SEQUENCE [LARGE SCALE GENOMIC DNA]</scope>
    <source>
        <strain evidence="2 3">DSM 22330</strain>
    </source>
</reference>
<keyword evidence="1" id="KW-0472">Membrane</keyword>
<comment type="caution">
    <text evidence="2">The sequence shown here is derived from an EMBL/GenBank/DDBJ whole genome shotgun (WGS) entry which is preliminary data.</text>
</comment>
<protein>
    <submittedName>
        <fullName evidence="2">Uncharacterized protein</fullName>
    </submittedName>
</protein>
<name>A0ABX4I4C1_9LACT</name>
<feature type="transmembrane region" description="Helical" evidence="1">
    <location>
        <begin position="16"/>
        <end position="35"/>
    </location>
</feature>
<evidence type="ECO:0000256" key="1">
    <source>
        <dbReference type="SAM" id="Phobius"/>
    </source>
</evidence>
<gene>
    <name evidence="2" type="ORF">RR45_GL001623</name>
</gene>
<keyword evidence="1" id="KW-0812">Transmembrane</keyword>
<dbReference type="EMBL" id="JXJT01000043">
    <property type="protein sequence ID" value="PCR99197.1"/>
    <property type="molecule type" value="Genomic_DNA"/>
</dbReference>
<evidence type="ECO:0000313" key="2">
    <source>
        <dbReference type="EMBL" id="PCR99197.1"/>
    </source>
</evidence>